<dbReference type="EMBL" id="CP144530">
    <property type="protein sequence ID" value="WWC58403.1"/>
    <property type="molecule type" value="Genomic_DNA"/>
</dbReference>
<evidence type="ECO:0000313" key="1">
    <source>
        <dbReference type="EMBL" id="OBR89125.1"/>
    </source>
</evidence>
<dbReference type="AlphaFoldDB" id="A0A1A6AGC1"/>
<reference evidence="2" key="3">
    <citation type="submission" date="2024-02" db="EMBL/GenBank/DDBJ databases">
        <title>Comparative genomics of Cryptococcus and Kwoniella reveals pathogenesis evolution and contrasting modes of karyotype evolution via chromosome fusion or intercentromeric recombination.</title>
        <authorList>
            <person name="Coelho M.A."/>
            <person name="David-Palma M."/>
            <person name="Shea T."/>
            <person name="Bowers K."/>
            <person name="McGinley-Smith S."/>
            <person name="Mohammad A.W."/>
            <person name="Gnirke A."/>
            <person name="Yurkov A.M."/>
            <person name="Nowrousian M."/>
            <person name="Sun S."/>
            <person name="Cuomo C.A."/>
            <person name="Heitman J."/>
        </authorList>
    </citation>
    <scope>NUCLEOTIDE SEQUENCE</scope>
    <source>
        <strain evidence="2">CBS 10117</strain>
    </source>
</reference>
<dbReference type="KEGG" id="kdj:28964646"/>
<dbReference type="EMBL" id="KI894027">
    <property type="protein sequence ID" value="OBR89125.1"/>
    <property type="molecule type" value="Genomic_DNA"/>
</dbReference>
<dbReference type="Proteomes" id="UP000078595">
    <property type="component" value="Chromosome 1"/>
</dbReference>
<proteinExistence type="predicted"/>
<reference evidence="2" key="2">
    <citation type="submission" date="2013-07" db="EMBL/GenBank/DDBJ databases">
        <authorList>
            <consortium name="The Broad Institute Genome Sequencing Platform"/>
            <person name="Cuomo C."/>
            <person name="Litvintseva A."/>
            <person name="Chen Y."/>
            <person name="Heitman J."/>
            <person name="Sun S."/>
            <person name="Springer D."/>
            <person name="Dromer F."/>
            <person name="Young S.K."/>
            <person name="Zeng Q."/>
            <person name="Gargeya S."/>
            <person name="Fitzgerald M."/>
            <person name="Abouelleil A."/>
            <person name="Alvarado L."/>
            <person name="Berlin A.M."/>
            <person name="Chapman S.B."/>
            <person name="Dewar J."/>
            <person name="Goldberg J."/>
            <person name="Griggs A."/>
            <person name="Gujja S."/>
            <person name="Hansen M."/>
            <person name="Howarth C."/>
            <person name="Imamovic A."/>
            <person name="Larimer J."/>
            <person name="McCowan C."/>
            <person name="Murphy C."/>
            <person name="Pearson M."/>
            <person name="Priest M."/>
            <person name="Roberts A."/>
            <person name="Saif S."/>
            <person name="Shea T."/>
            <person name="Sykes S."/>
            <person name="Wortman J."/>
            <person name="Nusbaum C."/>
            <person name="Birren B."/>
        </authorList>
    </citation>
    <scope>NUCLEOTIDE SEQUENCE</scope>
    <source>
        <strain evidence="2">CBS 10117</strain>
    </source>
</reference>
<gene>
    <name evidence="1" type="ORF">I303_00947</name>
    <name evidence="2" type="ORF">I303_100943</name>
</gene>
<dbReference type="GeneID" id="28964646"/>
<dbReference type="RefSeq" id="XP_018266967.1">
    <property type="nucleotide sequence ID" value="XM_018404313.1"/>
</dbReference>
<reference evidence="1" key="1">
    <citation type="submission" date="2013-07" db="EMBL/GenBank/DDBJ databases">
        <title>The Genome Sequence of Cryptococcus dejecticola CBS10117.</title>
        <authorList>
            <consortium name="The Broad Institute Genome Sequencing Platform"/>
            <person name="Cuomo C."/>
            <person name="Litvintseva A."/>
            <person name="Chen Y."/>
            <person name="Heitman J."/>
            <person name="Sun S."/>
            <person name="Springer D."/>
            <person name="Dromer F."/>
            <person name="Young S.K."/>
            <person name="Zeng Q."/>
            <person name="Gargeya S."/>
            <person name="Fitzgerald M."/>
            <person name="Abouelleil A."/>
            <person name="Alvarado L."/>
            <person name="Berlin A.M."/>
            <person name="Chapman S.B."/>
            <person name="Dewar J."/>
            <person name="Goldberg J."/>
            <person name="Griggs A."/>
            <person name="Gujja S."/>
            <person name="Hansen M."/>
            <person name="Howarth C."/>
            <person name="Imamovic A."/>
            <person name="Larimer J."/>
            <person name="McCowan C."/>
            <person name="Murphy C."/>
            <person name="Pearson M."/>
            <person name="Priest M."/>
            <person name="Roberts A."/>
            <person name="Saif S."/>
            <person name="Shea T."/>
            <person name="Sykes S."/>
            <person name="Wortman J."/>
            <person name="Nusbaum C."/>
            <person name="Birren B."/>
        </authorList>
    </citation>
    <scope>NUCLEOTIDE SEQUENCE [LARGE SCALE GENOMIC DNA]</scope>
    <source>
        <strain evidence="1">CBS 10117</strain>
    </source>
</reference>
<name>A0A1A6AGC1_9TREE</name>
<sequence>MSDNEFLSQPSLRPFSSHWHYRESDTEQRTVVFGTDISAEAVRRTKPFRYISGLRADKDIEESMNEMQYSYAKVIESVEGSAIKRGADQLLDVPNHTYRSYSTLNRYAVNLHNQSVGHESCKYHFVLQK</sequence>
<protein>
    <submittedName>
        <fullName evidence="1">Uncharacterized protein</fullName>
    </submittedName>
</protein>
<keyword evidence="3" id="KW-1185">Reference proteome</keyword>
<evidence type="ECO:0000313" key="3">
    <source>
        <dbReference type="Proteomes" id="UP000078595"/>
    </source>
</evidence>
<organism evidence="1">
    <name type="scientific">Kwoniella dejecticola CBS 10117</name>
    <dbReference type="NCBI Taxonomy" id="1296121"/>
    <lineage>
        <taxon>Eukaryota</taxon>
        <taxon>Fungi</taxon>
        <taxon>Dikarya</taxon>
        <taxon>Basidiomycota</taxon>
        <taxon>Agaricomycotina</taxon>
        <taxon>Tremellomycetes</taxon>
        <taxon>Tremellales</taxon>
        <taxon>Cryptococcaceae</taxon>
        <taxon>Kwoniella</taxon>
    </lineage>
</organism>
<accession>A0A1A6AGC1</accession>
<evidence type="ECO:0000313" key="2">
    <source>
        <dbReference type="EMBL" id="WWC58403.1"/>
    </source>
</evidence>
<dbReference type="VEuPathDB" id="FungiDB:I303_00947"/>